<protein>
    <submittedName>
        <fullName evidence="3">Uncharacterized protein</fullName>
    </submittedName>
</protein>
<keyword evidence="4" id="KW-1185">Reference proteome</keyword>
<evidence type="ECO:0000256" key="2">
    <source>
        <dbReference type="SAM" id="Phobius"/>
    </source>
</evidence>
<accession>A0ABD3EWT4</accession>
<feature type="region of interest" description="Disordered" evidence="1">
    <location>
        <begin position="80"/>
        <end position="111"/>
    </location>
</feature>
<reference evidence="3 4" key="1">
    <citation type="submission" date="2024-09" db="EMBL/GenBank/DDBJ databases">
        <title>Genome sequencing and assembly of Phytophthora oleae, isolate VK10A, causative agent of rot of olive drupes.</title>
        <authorList>
            <person name="Conti Taguali S."/>
            <person name="Riolo M."/>
            <person name="La Spada F."/>
            <person name="Cacciola S.O."/>
            <person name="Dionisio G."/>
        </authorList>
    </citation>
    <scope>NUCLEOTIDE SEQUENCE [LARGE SCALE GENOMIC DNA]</scope>
    <source>
        <strain evidence="3 4">VK10A</strain>
    </source>
</reference>
<feature type="transmembrane region" description="Helical" evidence="2">
    <location>
        <begin position="20"/>
        <end position="44"/>
    </location>
</feature>
<keyword evidence="2" id="KW-0812">Transmembrane</keyword>
<keyword evidence="2" id="KW-0472">Membrane</keyword>
<evidence type="ECO:0000313" key="3">
    <source>
        <dbReference type="EMBL" id="KAL3658737.1"/>
    </source>
</evidence>
<organism evidence="3 4">
    <name type="scientific">Phytophthora oleae</name>
    <dbReference type="NCBI Taxonomy" id="2107226"/>
    <lineage>
        <taxon>Eukaryota</taxon>
        <taxon>Sar</taxon>
        <taxon>Stramenopiles</taxon>
        <taxon>Oomycota</taxon>
        <taxon>Peronosporomycetes</taxon>
        <taxon>Peronosporales</taxon>
        <taxon>Peronosporaceae</taxon>
        <taxon>Phytophthora</taxon>
    </lineage>
</organism>
<keyword evidence="2" id="KW-1133">Transmembrane helix</keyword>
<evidence type="ECO:0000256" key="1">
    <source>
        <dbReference type="SAM" id="MobiDB-lite"/>
    </source>
</evidence>
<dbReference type="AlphaFoldDB" id="A0ABD3EWT4"/>
<comment type="caution">
    <text evidence="3">The sequence shown here is derived from an EMBL/GenBank/DDBJ whole genome shotgun (WGS) entry which is preliminary data.</text>
</comment>
<dbReference type="Proteomes" id="UP001632037">
    <property type="component" value="Unassembled WGS sequence"/>
</dbReference>
<dbReference type="EMBL" id="JBIMZQ010000052">
    <property type="protein sequence ID" value="KAL3658737.1"/>
    <property type="molecule type" value="Genomic_DNA"/>
</dbReference>
<sequence>MSELLTAKSVRSLAPCSRRWRLCFLQTLLLGTILYVAVALGWVICNVHSTGSQGDSMEFAIVFDKVRHPITNALQRVKDNMEGMQRTPSPQELEAVEHARSVPNLPSGELQ</sequence>
<gene>
    <name evidence="3" type="ORF">V7S43_016372</name>
</gene>
<evidence type="ECO:0000313" key="4">
    <source>
        <dbReference type="Proteomes" id="UP001632037"/>
    </source>
</evidence>
<proteinExistence type="predicted"/>
<name>A0ABD3EWT4_9STRA</name>